<sequence length="69" mass="8045">MNGRFARRFNLRGPLAWAVFLVAALLGLVLTVWVLVTAFVYIAILALAGWVYYAWLRFRYRNRRLPPGF</sequence>
<name>A0A511RJN8_9DEIN</name>
<keyword evidence="1" id="KW-0472">Membrane</keyword>
<evidence type="ECO:0000313" key="3">
    <source>
        <dbReference type="Proteomes" id="UP000321827"/>
    </source>
</evidence>
<dbReference type="AlphaFoldDB" id="A0A511RJN8"/>
<feature type="transmembrane region" description="Helical" evidence="1">
    <location>
        <begin position="12"/>
        <end position="33"/>
    </location>
</feature>
<evidence type="ECO:0000313" key="2">
    <source>
        <dbReference type="EMBL" id="GEM89871.1"/>
    </source>
</evidence>
<organism evidence="2 3">
    <name type="scientific">Oceanithermus desulfurans NBRC 100063</name>
    <dbReference type="NCBI Taxonomy" id="1227550"/>
    <lineage>
        <taxon>Bacteria</taxon>
        <taxon>Thermotogati</taxon>
        <taxon>Deinococcota</taxon>
        <taxon>Deinococci</taxon>
        <taxon>Thermales</taxon>
        <taxon>Thermaceae</taxon>
        <taxon>Oceanithermus</taxon>
    </lineage>
</organism>
<dbReference type="RefSeq" id="WP_147147084.1">
    <property type="nucleotide sequence ID" value="NZ_BJXN01000007.1"/>
</dbReference>
<reference evidence="2 3" key="1">
    <citation type="submission" date="2019-07" db="EMBL/GenBank/DDBJ databases">
        <title>Whole genome shotgun sequence of Oceanithermus desulfurans NBRC 100063.</title>
        <authorList>
            <person name="Hosoyama A."/>
            <person name="Uohara A."/>
            <person name="Ohji S."/>
            <person name="Ichikawa N."/>
        </authorList>
    </citation>
    <scope>NUCLEOTIDE SEQUENCE [LARGE SCALE GENOMIC DNA]</scope>
    <source>
        <strain evidence="2 3">NBRC 100063</strain>
    </source>
</reference>
<dbReference type="EMBL" id="BJXN01000007">
    <property type="protein sequence ID" value="GEM89871.1"/>
    <property type="molecule type" value="Genomic_DNA"/>
</dbReference>
<comment type="caution">
    <text evidence="2">The sequence shown here is derived from an EMBL/GenBank/DDBJ whole genome shotgun (WGS) entry which is preliminary data.</text>
</comment>
<protein>
    <submittedName>
        <fullName evidence="2">Uncharacterized protein</fullName>
    </submittedName>
</protein>
<keyword evidence="1" id="KW-1133">Transmembrane helix</keyword>
<accession>A0A511RJN8</accession>
<keyword evidence="1" id="KW-0812">Transmembrane</keyword>
<proteinExistence type="predicted"/>
<dbReference type="Proteomes" id="UP000321827">
    <property type="component" value="Unassembled WGS sequence"/>
</dbReference>
<feature type="transmembrane region" description="Helical" evidence="1">
    <location>
        <begin position="39"/>
        <end position="56"/>
    </location>
</feature>
<gene>
    <name evidence="2" type="ORF">ODE01S_13050</name>
</gene>
<evidence type="ECO:0000256" key="1">
    <source>
        <dbReference type="SAM" id="Phobius"/>
    </source>
</evidence>